<reference evidence="5" key="2">
    <citation type="submission" date="2023-06" db="EMBL/GenBank/DDBJ databases">
        <authorList>
            <consortium name="Lawrence Berkeley National Laboratory"/>
            <person name="Haridas S."/>
            <person name="Hensen N."/>
            <person name="Bonometti L."/>
            <person name="Westerberg I."/>
            <person name="Brannstrom I.O."/>
            <person name="Guillou S."/>
            <person name="Cros-Aarteil S."/>
            <person name="Calhoun S."/>
            <person name="Kuo A."/>
            <person name="Mondo S."/>
            <person name="Pangilinan J."/>
            <person name="Riley R."/>
            <person name="Labutti K."/>
            <person name="Andreopoulos B."/>
            <person name="Lipzen A."/>
            <person name="Chen C."/>
            <person name="Yanf M."/>
            <person name="Daum C."/>
            <person name="Ng V."/>
            <person name="Clum A."/>
            <person name="Steindorff A."/>
            <person name="Ohm R."/>
            <person name="Martin F."/>
            <person name="Silar P."/>
            <person name="Natvig D."/>
            <person name="Lalanne C."/>
            <person name="Gautier V."/>
            <person name="Ament-Velasquez S.L."/>
            <person name="Kruys A."/>
            <person name="Hutchinson M.I."/>
            <person name="Powell A.J."/>
            <person name="Barry K."/>
            <person name="Miller A.N."/>
            <person name="Grigoriev I.V."/>
            <person name="Debuchy R."/>
            <person name="Gladieux P."/>
            <person name="Thoren M.H."/>
            <person name="Johannesson H."/>
        </authorList>
    </citation>
    <scope>NUCLEOTIDE SEQUENCE</scope>
    <source>
        <strain evidence="5">SMH4131-1</strain>
    </source>
</reference>
<dbReference type="PANTHER" id="PTHR13256:SF16">
    <property type="entry name" value="ALPHA_BETA-TUBULIN-N-ACETYLTRANSFERASE 9"/>
    <property type="match status" value="1"/>
</dbReference>
<dbReference type="Pfam" id="PF13302">
    <property type="entry name" value="Acetyltransf_3"/>
    <property type="match status" value="1"/>
</dbReference>
<proteinExistence type="inferred from homology"/>
<keyword evidence="3" id="KW-0012">Acyltransferase</keyword>
<dbReference type="InterPro" id="IPR039135">
    <property type="entry name" value="NAT9-like"/>
</dbReference>
<evidence type="ECO:0000259" key="4">
    <source>
        <dbReference type="PROSITE" id="PS51186"/>
    </source>
</evidence>
<evidence type="ECO:0000256" key="1">
    <source>
        <dbReference type="ARBA" id="ARBA00009342"/>
    </source>
</evidence>
<protein>
    <submittedName>
        <fullName evidence="5">GNAT domain-containing protein</fullName>
    </submittedName>
</protein>
<accession>A0AAE0INQ1</accession>
<dbReference type="SUPFAM" id="SSF55729">
    <property type="entry name" value="Acyl-CoA N-acyltransferases (Nat)"/>
    <property type="match status" value="1"/>
</dbReference>
<keyword evidence="6" id="KW-1185">Reference proteome</keyword>
<keyword evidence="2" id="KW-0808">Transferase</keyword>
<dbReference type="PANTHER" id="PTHR13256">
    <property type="entry name" value="N-ACETYLTRANSFERASE 9"/>
    <property type="match status" value="1"/>
</dbReference>
<organism evidence="5 6">
    <name type="scientific">Cercophora scortea</name>
    <dbReference type="NCBI Taxonomy" id="314031"/>
    <lineage>
        <taxon>Eukaryota</taxon>
        <taxon>Fungi</taxon>
        <taxon>Dikarya</taxon>
        <taxon>Ascomycota</taxon>
        <taxon>Pezizomycotina</taxon>
        <taxon>Sordariomycetes</taxon>
        <taxon>Sordariomycetidae</taxon>
        <taxon>Sordariales</taxon>
        <taxon>Lasiosphaeriaceae</taxon>
        <taxon>Cercophora</taxon>
    </lineage>
</organism>
<name>A0AAE0INQ1_9PEZI</name>
<dbReference type="EMBL" id="JAUEPO010000003">
    <property type="protein sequence ID" value="KAK3328404.1"/>
    <property type="molecule type" value="Genomic_DNA"/>
</dbReference>
<evidence type="ECO:0000256" key="3">
    <source>
        <dbReference type="ARBA" id="ARBA00023315"/>
    </source>
</evidence>
<evidence type="ECO:0000256" key="2">
    <source>
        <dbReference type="ARBA" id="ARBA00022679"/>
    </source>
</evidence>
<dbReference type="Gene3D" id="3.40.630.30">
    <property type="match status" value="1"/>
</dbReference>
<feature type="domain" description="N-acetyltransferase" evidence="4">
    <location>
        <begin position="34"/>
        <end position="208"/>
    </location>
</feature>
<evidence type="ECO:0000313" key="5">
    <source>
        <dbReference type="EMBL" id="KAK3328404.1"/>
    </source>
</evidence>
<evidence type="ECO:0000313" key="6">
    <source>
        <dbReference type="Proteomes" id="UP001286456"/>
    </source>
</evidence>
<comment type="similarity">
    <text evidence="1">Belongs to the acetyltransferase family. GNAT subfamily.</text>
</comment>
<dbReference type="Proteomes" id="UP001286456">
    <property type="component" value="Unassembled WGS sequence"/>
</dbReference>
<gene>
    <name evidence="5" type="ORF">B0T19DRAFT_384888</name>
</gene>
<dbReference type="AlphaFoldDB" id="A0AAE0INQ1"/>
<sequence length="240" mass="26170">MKLNESTAVSTNKVLLVPYDRRHVLTYHAWMEDPAIQQATASERLTLAEEYDNQLSWRASHDKLTFIVCQPSAPSTVVAAGEVDAPNKMVGDVNLFLTPYDDDNENSNDDSADRVSYVEGEVDIMIADAKHRGQGMGRAAVGAFLGYVAQGGDTARHKQVVPKLRMLVAKINAGNGKSIALFKSLGFEQEGDVNYFGEVKLVLRDDDNGNSLREKISVVGAPEGYAEVVYTRSEGDTASL</sequence>
<comment type="caution">
    <text evidence="5">The sequence shown here is derived from an EMBL/GenBank/DDBJ whole genome shotgun (WGS) entry which is preliminary data.</text>
</comment>
<dbReference type="PROSITE" id="PS51186">
    <property type="entry name" value="GNAT"/>
    <property type="match status" value="1"/>
</dbReference>
<dbReference type="InterPro" id="IPR000182">
    <property type="entry name" value="GNAT_dom"/>
</dbReference>
<dbReference type="InterPro" id="IPR016181">
    <property type="entry name" value="Acyl_CoA_acyltransferase"/>
</dbReference>
<dbReference type="GO" id="GO:0008080">
    <property type="term" value="F:N-acetyltransferase activity"/>
    <property type="evidence" value="ECO:0007669"/>
    <property type="project" value="InterPro"/>
</dbReference>
<reference evidence="5" key="1">
    <citation type="journal article" date="2023" name="Mol. Phylogenet. Evol.">
        <title>Genome-scale phylogeny and comparative genomics of the fungal order Sordariales.</title>
        <authorList>
            <person name="Hensen N."/>
            <person name="Bonometti L."/>
            <person name="Westerberg I."/>
            <person name="Brannstrom I.O."/>
            <person name="Guillou S."/>
            <person name="Cros-Aarteil S."/>
            <person name="Calhoun S."/>
            <person name="Haridas S."/>
            <person name="Kuo A."/>
            <person name="Mondo S."/>
            <person name="Pangilinan J."/>
            <person name="Riley R."/>
            <person name="LaButti K."/>
            <person name="Andreopoulos B."/>
            <person name="Lipzen A."/>
            <person name="Chen C."/>
            <person name="Yan M."/>
            <person name="Daum C."/>
            <person name="Ng V."/>
            <person name="Clum A."/>
            <person name="Steindorff A."/>
            <person name="Ohm R.A."/>
            <person name="Martin F."/>
            <person name="Silar P."/>
            <person name="Natvig D.O."/>
            <person name="Lalanne C."/>
            <person name="Gautier V."/>
            <person name="Ament-Velasquez S.L."/>
            <person name="Kruys A."/>
            <person name="Hutchinson M.I."/>
            <person name="Powell A.J."/>
            <person name="Barry K."/>
            <person name="Miller A.N."/>
            <person name="Grigoriev I.V."/>
            <person name="Debuchy R."/>
            <person name="Gladieux P."/>
            <person name="Hiltunen Thoren M."/>
            <person name="Johannesson H."/>
        </authorList>
    </citation>
    <scope>NUCLEOTIDE SEQUENCE</scope>
    <source>
        <strain evidence="5">SMH4131-1</strain>
    </source>
</reference>